<organism evidence="4 5">
    <name type="scientific">Cellulomonas rhizosphaerae</name>
    <dbReference type="NCBI Taxonomy" id="2293719"/>
    <lineage>
        <taxon>Bacteria</taxon>
        <taxon>Bacillati</taxon>
        <taxon>Actinomycetota</taxon>
        <taxon>Actinomycetes</taxon>
        <taxon>Micrococcales</taxon>
        <taxon>Cellulomonadaceae</taxon>
        <taxon>Cellulomonas</taxon>
    </lineage>
</organism>
<dbReference type="Proteomes" id="UP000283374">
    <property type="component" value="Unassembled WGS sequence"/>
</dbReference>
<proteinExistence type="predicted"/>
<dbReference type="GO" id="GO:0008237">
    <property type="term" value="F:metallopeptidase activity"/>
    <property type="evidence" value="ECO:0007669"/>
    <property type="project" value="InterPro"/>
</dbReference>
<dbReference type="EMBL" id="QWKP01000119">
    <property type="protein sequence ID" value="RHA44076.1"/>
    <property type="molecule type" value="Genomic_DNA"/>
</dbReference>
<evidence type="ECO:0000313" key="4">
    <source>
        <dbReference type="EMBL" id="RHA44076.1"/>
    </source>
</evidence>
<feature type="compositionally biased region" description="Low complexity" evidence="1">
    <location>
        <begin position="41"/>
        <end position="63"/>
    </location>
</feature>
<protein>
    <submittedName>
        <fullName evidence="4">DUF3152 domain-containing protein</fullName>
    </submittedName>
</protein>
<keyword evidence="5" id="KW-1185">Reference proteome</keyword>
<dbReference type="InterPro" id="IPR024079">
    <property type="entry name" value="MetalloPept_cat_dom_sf"/>
</dbReference>
<accession>A0A413RQ02</accession>
<name>A0A413RQ02_9CELL</name>
<dbReference type="Gene3D" id="3.40.390.10">
    <property type="entry name" value="Collagenase (Catalytic Domain)"/>
    <property type="match status" value="1"/>
</dbReference>
<evidence type="ECO:0000256" key="1">
    <source>
        <dbReference type="SAM" id="MobiDB-lite"/>
    </source>
</evidence>
<evidence type="ECO:0000259" key="3">
    <source>
        <dbReference type="Pfam" id="PF11350"/>
    </source>
</evidence>
<dbReference type="OrthoDB" id="9779865at2"/>
<evidence type="ECO:0000256" key="2">
    <source>
        <dbReference type="SAM" id="SignalP"/>
    </source>
</evidence>
<dbReference type="SUPFAM" id="SSF55486">
    <property type="entry name" value="Metalloproteases ('zincins'), catalytic domain"/>
    <property type="match status" value="1"/>
</dbReference>
<keyword evidence="2" id="KW-0732">Signal</keyword>
<evidence type="ECO:0000313" key="5">
    <source>
        <dbReference type="Proteomes" id="UP000283374"/>
    </source>
</evidence>
<reference evidence="4 5" key="1">
    <citation type="submission" date="2018-08" db="EMBL/GenBank/DDBJ databases">
        <title>Cellulomonas rhizosphaerae sp. nov., a novel actinomycete isolated from soil.</title>
        <authorList>
            <person name="Tian Y."/>
        </authorList>
    </citation>
    <scope>NUCLEOTIDE SEQUENCE [LARGE SCALE GENOMIC DNA]</scope>
    <source>
        <strain evidence="4 5">NEAU-TCZ24</strain>
    </source>
</reference>
<feature type="chain" id="PRO_5039201406" evidence="2">
    <location>
        <begin position="20"/>
        <end position="262"/>
    </location>
</feature>
<dbReference type="Pfam" id="PF11350">
    <property type="entry name" value="DUF3152"/>
    <property type="match status" value="1"/>
</dbReference>
<sequence length="262" mass="26757">MLGAPVVVVVAGLVAGALAATALRPGPSDAAQVVASTPTATASSSAATSPAPDVPSATPVPTTERQATPTLPPGLTQADVDAGLLGADVEDSASGDLVVVPGSDPGPGDGTVHEVRVEVEDGLPVDGEAFARFVMATLNDPRGWGADGSLSFARTDGSADIRVVLASPDTVDEMCAPLRTAGEVSCGRAGHATINFKRWVLATDEFDDLTTYRHYVVSHEVGHLLGHPHRSCPSAGQRAPVMQQQSYRVAPCVANAWPNPDA</sequence>
<comment type="caution">
    <text evidence="4">The sequence shown here is derived from an EMBL/GenBank/DDBJ whole genome shotgun (WGS) entry which is preliminary data.</text>
</comment>
<dbReference type="InterPro" id="IPR022603">
    <property type="entry name" value="DUF3152"/>
</dbReference>
<feature type="signal peptide" evidence="2">
    <location>
        <begin position="1"/>
        <end position="19"/>
    </location>
</feature>
<dbReference type="AlphaFoldDB" id="A0A413RQ02"/>
<feature type="domain" description="DUF3152" evidence="3">
    <location>
        <begin position="86"/>
        <end position="249"/>
    </location>
</feature>
<gene>
    <name evidence="4" type="ORF">D1825_03110</name>
</gene>
<feature type="region of interest" description="Disordered" evidence="1">
    <location>
        <begin position="41"/>
        <end position="78"/>
    </location>
</feature>